<keyword evidence="3" id="KW-1185">Reference proteome</keyword>
<dbReference type="EMBL" id="NHYE01004736">
    <property type="protein sequence ID" value="PPQ82517.1"/>
    <property type="molecule type" value="Genomic_DNA"/>
</dbReference>
<gene>
    <name evidence="2" type="ORF">CVT26_013012</name>
</gene>
<evidence type="ECO:0000313" key="2">
    <source>
        <dbReference type="EMBL" id="PPQ82517.1"/>
    </source>
</evidence>
<evidence type="ECO:0000256" key="1">
    <source>
        <dbReference type="SAM" id="MobiDB-lite"/>
    </source>
</evidence>
<comment type="caution">
    <text evidence="2">The sequence shown here is derived from an EMBL/GenBank/DDBJ whole genome shotgun (WGS) entry which is preliminary data.</text>
</comment>
<sequence length="133" mass="15269">MPTSHGVRNGEDEQLPKVKPHKAKYELIIALLLVDVDDDVLALHFYIKIQISLGTYVDRVFRLTIPYAIDTSLLAYAFPAIYRNVSPFLKLAPVEPSDLWSRRSVIKHRGESYHDHQKQEQSKELRALTTTPN</sequence>
<protein>
    <submittedName>
        <fullName evidence="2">Uncharacterized protein</fullName>
    </submittedName>
</protein>
<name>A0A409WVK2_9AGAR</name>
<reference evidence="2 3" key="1">
    <citation type="journal article" date="2018" name="Evol. Lett.">
        <title>Horizontal gene cluster transfer increased hallucinogenic mushroom diversity.</title>
        <authorList>
            <person name="Reynolds H.T."/>
            <person name="Vijayakumar V."/>
            <person name="Gluck-Thaler E."/>
            <person name="Korotkin H.B."/>
            <person name="Matheny P.B."/>
            <person name="Slot J.C."/>
        </authorList>
    </citation>
    <scope>NUCLEOTIDE SEQUENCE [LARGE SCALE GENOMIC DNA]</scope>
    <source>
        <strain evidence="2 3">SRW20</strain>
    </source>
</reference>
<dbReference type="InParanoid" id="A0A409WVK2"/>
<proteinExistence type="predicted"/>
<feature type="compositionally biased region" description="Basic and acidic residues" evidence="1">
    <location>
        <begin position="110"/>
        <end position="126"/>
    </location>
</feature>
<dbReference type="Proteomes" id="UP000284706">
    <property type="component" value="Unassembled WGS sequence"/>
</dbReference>
<accession>A0A409WVK2</accession>
<evidence type="ECO:0000313" key="3">
    <source>
        <dbReference type="Proteomes" id="UP000284706"/>
    </source>
</evidence>
<organism evidence="2 3">
    <name type="scientific">Gymnopilus dilepis</name>
    <dbReference type="NCBI Taxonomy" id="231916"/>
    <lineage>
        <taxon>Eukaryota</taxon>
        <taxon>Fungi</taxon>
        <taxon>Dikarya</taxon>
        <taxon>Basidiomycota</taxon>
        <taxon>Agaricomycotina</taxon>
        <taxon>Agaricomycetes</taxon>
        <taxon>Agaricomycetidae</taxon>
        <taxon>Agaricales</taxon>
        <taxon>Agaricineae</taxon>
        <taxon>Hymenogastraceae</taxon>
        <taxon>Gymnopilus</taxon>
    </lineage>
</organism>
<feature type="region of interest" description="Disordered" evidence="1">
    <location>
        <begin position="110"/>
        <end position="133"/>
    </location>
</feature>
<dbReference type="AlphaFoldDB" id="A0A409WVK2"/>